<dbReference type="PANTHER" id="PTHR14778:SF2">
    <property type="entry name" value="KINETOCHORE-ASSOCIATED PROTEIN DSN1 HOMOLOG"/>
    <property type="match status" value="1"/>
</dbReference>
<dbReference type="Proteomes" id="UP000288429">
    <property type="component" value="Unassembled WGS sequence"/>
</dbReference>
<feature type="compositionally biased region" description="Basic and acidic residues" evidence="2">
    <location>
        <begin position="31"/>
        <end position="46"/>
    </location>
</feature>
<evidence type="ECO:0008006" key="5">
    <source>
        <dbReference type="Google" id="ProtNLM"/>
    </source>
</evidence>
<gene>
    <name evidence="3" type="ORF">CDV31_016324</name>
</gene>
<accession>A0A428SB30</accession>
<comment type="caution">
    <text evidence="3">The sequence shown here is derived from an EMBL/GenBank/DDBJ whole genome shotgun (WGS) entry which is preliminary data.</text>
</comment>
<organism evidence="3 4">
    <name type="scientific">Fusarium ambrosium</name>
    <dbReference type="NCBI Taxonomy" id="131363"/>
    <lineage>
        <taxon>Eukaryota</taxon>
        <taxon>Fungi</taxon>
        <taxon>Dikarya</taxon>
        <taxon>Ascomycota</taxon>
        <taxon>Pezizomycotina</taxon>
        <taxon>Sordariomycetes</taxon>
        <taxon>Hypocreomycetidae</taxon>
        <taxon>Hypocreales</taxon>
        <taxon>Nectriaceae</taxon>
        <taxon>Fusarium</taxon>
        <taxon>Fusarium solani species complex</taxon>
    </lineage>
</organism>
<dbReference type="GO" id="GO:0000444">
    <property type="term" value="C:MIS12/MIND type complex"/>
    <property type="evidence" value="ECO:0007669"/>
    <property type="project" value="InterPro"/>
</dbReference>
<evidence type="ECO:0000256" key="1">
    <source>
        <dbReference type="SAM" id="Coils"/>
    </source>
</evidence>
<name>A0A428SB30_9HYPO</name>
<sequence length="472" mass="52343">MSNNPARRSGKRLIAAADFEQDGDFQFTRNSRREKVKEPEPVKEVEGVGSRTSAGPRATGGSAINGSLPEEKDMRTNETIAAAKPATRKSTRRKASADVSNEESSLEIVEGRSRRKVRVSGERLEEAAPAPGLVAVAQTNGARHKRGGRAKTPPRGSPEPNQSQQNEPSVQSSTVALAMSDTPVINRNKEMRKKGNTNRRSSLGMRGRRASSLIESGQAAIPHREVNPAEFYKHIEAEGLTEPRRMKQLLIWCSERSLTEKPPRGTPGSNAILGARAIQDQLRKYFSSRSELSDWFSREDEMSKVLRANPRNMELDEKRVQLEMNVKRLQEEKKAWQAIRKPLLDVPPLFPKGENGPVALPDFDFLDPDEGKIRGLLTDEAASFNAVRTKTESRLGTIQSLLEFQIDQLADAVHKLEQRVFLAGKEADKVLSISALRLRQREEKEKTAAGTRDMPVMEVLHGLGSILPKRGG</sequence>
<keyword evidence="4" id="KW-1185">Reference proteome</keyword>
<dbReference type="Pfam" id="PF08202">
    <property type="entry name" value="MIS13"/>
    <property type="match status" value="1"/>
</dbReference>
<dbReference type="AlphaFoldDB" id="A0A428SB30"/>
<feature type="region of interest" description="Disordered" evidence="2">
    <location>
        <begin position="22"/>
        <end position="174"/>
    </location>
</feature>
<protein>
    <recommendedName>
        <fullName evidence="5">Kinetochore protein mis13</fullName>
    </recommendedName>
</protein>
<evidence type="ECO:0000313" key="3">
    <source>
        <dbReference type="EMBL" id="RSL86975.1"/>
    </source>
</evidence>
<keyword evidence="1" id="KW-0175">Coiled coil</keyword>
<evidence type="ECO:0000313" key="4">
    <source>
        <dbReference type="Proteomes" id="UP000288429"/>
    </source>
</evidence>
<feature type="compositionally biased region" description="Polar residues" evidence="2">
    <location>
        <begin position="159"/>
        <end position="174"/>
    </location>
</feature>
<evidence type="ECO:0000256" key="2">
    <source>
        <dbReference type="SAM" id="MobiDB-lite"/>
    </source>
</evidence>
<reference evidence="3 4" key="1">
    <citation type="submission" date="2017-06" db="EMBL/GenBank/DDBJ databases">
        <title>Cmopartive genomic analysis of Ambrosia Fusariam Clade fungi.</title>
        <authorList>
            <person name="Stajich J.E."/>
            <person name="Carrillo J."/>
            <person name="Kijimoto T."/>
            <person name="Eskalen A."/>
            <person name="O'Donnell K."/>
            <person name="Kasson M."/>
        </authorList>
    </citation>
    <scope>NUCLEOTIDE SEQUENCE [LARGE SCALE GENOMIC DNA]</scope>
    <source>
        <strain evidence="3 4">NRRL 20438</strain>
    </source>
</reference>
<dbReference type="GO" id="GO:0007059">
    <property type="term" value="P:chromosome segregation"/>
    <property type="evidence" value="ECO:0007669"/>
    <property type="project" value="InterPro"/>
</dbReference>
<dbReference type="EMBL" id="NIZV01000515">
    <property type="protein sequence ID" value="RSL86975.1"/>
    <property type="molecule type" value="Genomic_DNA"/>
</dbReference>
<dbReference type="PANTHER" id="PTHR14778">
    <property type="entry name" value="KINETOCHORE-ASSOCIATED PROTEIN DSN1 HOMOLOG"/>
    <property type="match status" value="1"/>
</dbReference>
<feature type="coiled-coil region" evidence="1">
    <location>
        <begin position="312"/>
        <end position="339"/>
    </location>
</feature>
<dbReference type="GO" id="GO:0051301">
    <property type="term" value="P:cell division"/>
    <property type="evidence" value="ECO:0007669"/>
    <property type="project" value="InterPro"/>
</dbReference>
<dbReference type="InterPro" id="IPR013218">
    <property type="entry name" value="Dsn1/Mis13"/>
</dbReference>
<proteinExistence type="predicted"/>